<dbReference type="SUPFAM" id="SSF56935">
    <property type="entry name" value="Porins"/>
    <property type="match status" value="1"/>
</dbReference>
<dbReference type="InterPro" id="IPR018759">
    <property type="entry name" value="BBP2_2"/>
</dbReference>
<name>A0ABS1WYQ0_9GAMM</name>
<dbReference type="Pfam" id="PF10082">
    <property type="entry name" value="BBP2_2"/>
    <property type="match status" value="1"/>
</dbReference>
<sequence>MSKLAGPPPKNVGASKTTVVRRMIAVLPTTVARRMIVGLPTIAARQMIAGLPMIAARQMIAVLPTTVARRMIAGLPMIAARRMIAGHGRRVARRMIAGLPMIAARRMIAGLPTIAARRMIAVLPTTVALPMIAARQMIAVGRMLAPDRTPAFLPRIASARTNARVVHPAIETSRARPLPAALLNFALLLVGIEALAASDEAARQFRSGSTAFQAGDYSKALVDFEAALAAGMTGPAVHFNIGVAAYRSGDYSRAETAFLEAARTPSMAGLAHYNLGLVALARNDSATAADWFDKVRPATSDERLHALAASRLAELRPKETPRVWYGYAAFALGYDDNVALVSNSNVLGISDTEDSFADLQLAVSTPVADAWRLEGALMLTDYQDLDTFDQWTGYGGARYRWATGDWTHDAGLRAGYSLLDGSGFESRQTLSLQTRRGLRPDLYLYARYRLHHIDGLDEYSGISGLRHEGSAALLWTYADWDIYASYRLELADYDAATLSSTRHEVRVDVEHPINNDWTVQFDASLRQSDYDLSDYGVERRSDLGLAVTRTLSRRWRLVARYAYTQNKADLSDYDYRGNRFSAGVEATL</sequence>
<dbReference type="EMBL" id="JAEVLS010000003">
    <property type="protein sequence ID" value="MBM0106106.1"/>
    <property type="molecule type" value="Genomic_DNA"/>
</dbReference>
<accession>A0ABS1WYQ0</accession>
<reference evidence="1 2" key="1">
    <citation type="journal article" date="2021" name="Int. J. Syst. Evol. Microbiol.">
        <title>Steroidobacter gossypii sp. nov., isolated from soil of cotton cropping field.</title>
        <authorList>
            <person name="Huang R."/>
            <person name="Yang S."/>
            <person name="Zhen C."/>
            <person name="Liu W."/>
        </authorList>
    </citation>
    <scope>NUCLEOTIDE SEQUENCE [LARGE SCALE GENOMIC DNA]</scope>
    <source>
        <strain evidence="1 2">S1-65</strain>
    </source>
</reference>
<evidence type="ECO:0000313" key="1">
    <source>
        <dbReference type="EMBL" id="MBM0106106.1"/>
    </source>
</evidence>
<comment type="caution">
    <text evidence="1">The sequence shown here is derived from an EMBL/GenBank/DDBJ whole genome shotgun (WGS) entry which is preliminary data.</text>
</comment>
<gene>
    <name evidence="1" type="ORF">JM946_15335</name>
</gene>
<dbReference type="RefSeq" id="WP_203168177.1">
    <property type="nucleotide sequence ID" value="NZ_JAEVLS010000003.1"/>
</dbReference>
<proteinExistence type="predicted"/>
<keyword evidence="2" id="KW-1185">Reference proteome</keyword>
<dbReference type="InterPro" id="IPR011990">
    <property type="entry name" value="TPR-like_helical_dom_sf"/>
</dbReference>
<organism evidence="1 2">
    <name type="scientific">Steroidobacter gossypii</name>
    <dbReference type="NCBI Taxonomy" id="2805490"/>
    <lineage>
        <taxon>Bacteria</taxon>
        <taxon>Pseudomonadati</taxon>
        <taxon>Pseudomonadota</taxon>
        <taxon>Gammaproteobacteria</taxon>
        <taxon>Steroidobacterales</taxon>
        <taxon>Steroidobacteraceae</taxon>
        <taxon>Steroidobacter</taxon>
    </lineage>
</organism>
<protein>
    <submittedName>
        <fullName evidence="1">Tetratricopeptide repeat protein</fullName>
    </submittedName>
</protein>
<dbReference type="Pfam" id="PF13432">
    <property type="entry name" value="TPR_16"/>
    <property type="match status" value="1"/>
</dbReference>
<dbReference type="Gene3D" id="1.25.40.10">
    <property type="entry name" value="Tetratricopeptide repeat domain"/>
    <property type="match status" value="1"/>
</dbReference>
<evidence type="ECO:0000313" key="2">
    <source>
        <dbReference type="Proteomes" id="UP000661077"/>
    </source>
</evidence>
<dbReference type="Proteomes" id="UP000661077">
    <property type="component" value="Unassembled WGS sequence"/>
</dbReference>
<dbReference type="SUPFAM" id="SSF48452">
    <property type="entry name" value="TPR-like"/>
    <property type="match status" value="1"/>
</dbReference>